<dbReference type="InterPro" id="IPR015421">
    <property type="entry name" value="PyrdxlP-dep_Trfase_major"/>
</dbReference>
<gene>
    <name evidence="4" type="ORF">UFOPK1509_00267</name>
</gene>
<evidence type="ECO:0000259" key="3">
    <source>
        <dbReference type="Pfam" id="PF00266"/>
    </source>
</evidence>
<dbReference type="PANTHER" id="PTHR11601:SF34">
    <property type="entry name" value="CYSTEINE DESULFURASE"/>
    <property type="match status" value="1"/>
</dbReference>
<dbReference type="Gene3D" id="3.90.1150.10">
    <property type="entry name" value="Aspartate Aminotransferase, domain 1"/>
    <property type="match status" value="1"/>
</dbReference>
<feature type="domain" description="Aminotransferase class V" evidence="3">
    <location>
        <begin position="28"/>
        <end position="157"/>
    </location>
</feature>
<proteinExistence type="inferred from homology"/>
<name>A0A6J6CGI9_9ZZZZ</name>
<dbReference type="Pfam" id="PF00266">
    <property type="entry name" value="Aminotran_5"/>
    <property type="match status" value="1"/>
</dbReference>
<dbReference type="InterPro" id="IPR015424">
    <property type="entry name" value="PyrdxlP-dep_Trfase"/>
</dbReference>
<dbReference type="SUPFAM" id="SSF53383">
    <property type="entry name" value="PLP-dependent transferases"/>
    <property type="match status" value="1"/>
</dbReference>
<evidence type="ECO:0000256" key="2">
    <source>
        <dbReference type="ARBA" id="ARBA00006490"/>
    </source>
</evidence>
<organism evidence="4">
    <name type="scientific">freshwater metagenome</name>
    <dbReference type="NCBI Taxonomy" id="449393"/>
    <lineage>
        <taxon>unclassified sequences</taxon>
        <taxon>metagenomes</taxon>
        <taxon>ecological metagenomes</taxon>
    </lineage>
</organism>
<dbReference type="Gene3D" id="3.40.640.10">
    <property type="entry name" value="Type I PLP-dependent aspartate aminotransferase-like (Major domain)"/>
    <property type="match status" value="1"/>
</dbReference>
<reference evidence="4" key="1">
    <citation type="submission" date="2020-05" db="EMBL/GenBank/DDBJ databases">
        <authorList>
            <person name="Chiriac C."/>
            <person name="Salcher M."/>
            <person name="Ghai R."/>
            <person name="Kavagutti S V."/>
        </authorList>
    </citation>
    <scope>NUCLEOTIDE SEQUENCE</scope>
</reference>
<dbReference type="InterPro" id="IPR015422">
    <property type="entry name" value="PyrdxlP-dep_Trfase_small"/>
</dbReference>
<comment type="cofactor">
    <cofactor evidence="1">
        <name>pyridoxal 5'-phosphate</name>
        <dbReference type="ChEBI" id="CHEBI:597326"/>
    </cofactor>
</comment>
<dbReference type="InterPro" id="IPR000192">
    <property type="entry name" value="Aminotrans_V_dom"/>
</dbReference>
<accession>A0A6J6CGI9</accession>
<dbReference type="EMBL" id="CAEZSY010000022">
    <property type="protein sequence ID" value="CAB4550366.1"/>
    <property type="molecule type" value="Genomic_DNA"/>
</dbReference>
<sequence length="354" mass="39163">MRRVVRITSGFQQEAPLNSAAKNLLTQFFDKGWADPQKINHDSRQVAILLNEARESFANSLNVERDEIEFLGEVNLGFHLGISGLLKKNSKFIYSEVDKQSVFAVASFWEKQGGSTQRLQVNQKGLIQTSKNETMDVTCWQIGNGETGILQPAPKTSSQIFADCTSAGVDHLPNFSYDTALFDSRSWQGPAGSALLVIKNKAQWSNPLPHNDHLRNLNSYSVPLVLASAVALEQYLVQKDLVKAFKGTLIDQLRAFNLNFIAVTGDENLDKHLSLIFPGIEADRLVLEMQDLGFVIDSGSACRSADMQPSHVLAALQLPTSGNIRITFHPETKVDQVKELGEAIQKTVVKLLEN</sequence>
<dbReference type="AlphaFoldDB" id="A0A6J6CGI9"/>
<evidence type="ECO:0000256" key="1">
    <source>
        <dbReference type="ARBA" id="ARBA00001933"/>
    </source>
</evidence>
<dbReference type="PANTHER" id="PTHR11601">
    <property type="entry name" value="CYSTEINE DESULFURYLASE FAMILY MEMBER"/>
    <property type="match status" value="1"/>
</dbReference>
<evidence type="ECO:0000313" key="4">
    <source>
        <dbReference type="EMBL" id="CAB4550366.1"/>
    </source>
</evidence>
<protein>
    <submittedName>
        <fullName evidence="4">Unannotated protein</fullName>
    </submittedName>
</protein>
<comment type="similarity">
    <text evidence="2">Belongs to the class-V pyridoxal-phosphate-dependent aminotransferase family. NifS/IscS subfamily.</text>
</comment>